<dbReference type="Proteomes" id="UP000807342">
    <property type="component" value="Unassembled WGS sequence"/>
</dbReference>
<dbReference type="OrthoDB" id="429813at2759"/>
<dbReference type="InterPro" id="IPR000873">
    <property type="entry name" value="AMP-dep_synth/lig_dom"/>
</dbReference>
<dbReference type="InterPro" id="IPR013120">
    <property type="entry name" value="FAR_NAD-bd"/>
</dbReference>
<evidence type="ECO:0000256" key="2">
    <source>
        <dbReference type="ARBA" id="ARBA00022553"/>
    </source>
</evidence>
<dbReference type="PROSITE" id="PS00455">
    <property type="entry name" value="AMP_BINDING"/>
    <property type="match status" value="1"/>
</dbReference>
<dbReference type="PANTHER" id="PTHR43439:SF2">
    <property type="entry name" value="ENZYME, PUTATIVE (JCVI)-RELATED"/>
    <property type="match status" value="1"/>
</dbReference>
<dbReference type="InterPro" id="IPR051414">
    <property type="entry name" value="Adenylate-forming_Reductase"/>
</dbReference>
<sequence>MSPPELTGLPVLPTDLLKIDHVLLQDVYRQLGINYGDRVFARIMDADDPDSEKPLENITWQKLLIDVIKVAGVLREQIGGGIGVKEGEKLTYALLANSSYAYYVNTVAAWFNDWSVLLLSTRNSVAGIVSLMGAVGAKALLADGRNFKAAEAVVQELGTPIKFLTMVDPDGIDMEVKLPTGPIEVSSVSSEEFKKTALYLHTSGTSSYPKPISHTHEHFVREIMIARLNKNYPGAPLYSPLPLFHAAGWFAHTRWSIGSGLIVTFIHAKLPLTSTSVLRHLKRLPGAVCLLAPVLLEDTLREPPETLEVLKTTKRLFYGGAPIDKRASKRLLGMGVPVINLYGATELIMPCITDFPGPPESRVEDGSYVRFFEEHYGIHWKPFNGNVKELVVCPGKTGITAVLNHENPVGYATSDLWEPHPNLPGLFKHCGRKDSVTVLSNGEKTDNRQIELLLMDDHLINGVVVFGAGRSLNGVLICKDPSAENLSAEDFINAIWSTIEHVNTVVPNHSRIIKQMVIIADAHNKPFMRTDKNTIKTKGTLELYKEEIDAAYDSLETETESEAVQGVNGPEEIVEYVRGVVSKVAERPFGDNDDFFENGLDSLHSVQIRTEIKPLFAKFIKGEELPHNIAYSYPTISRLSTYLISGSKGEHLSPDDPAAVVSRIRTYVERWSASLPKRRMSTASEPERKVFALTGSTGSLGVHTLRSLLERDDVEKVYCLHRGTADVAVQRHKKLFQDRSLPISLLDSGKVSFVQVDLSKPDLGLSKAKYDKLRNSLTHIVHAAWELNFNWGIERFERVHIAGVRHLIDLSIASTLPRSPRVVFISSIGTVSKRSSDAPVPEEPLDDPSLIGARGYGESKFVSEHVLNKAATFSGVPVTVIRSGQISGSSIDGYWAPTEYIPTIFRSSKMLGKVPNKLPDTRWLPADNCGRAVVDFALQNEEYLQYYHLENPTSTPWDTIVNLFTNASEAKIEAVDNQEWLAAVEKASKDGTGIPAAPLLQFYSEYSSSSSFVYLGTAKSGKASQAISYGPVTSDLVSKYISWI</sequence>
<dbReference type="PROSITE" id="PS50075">
    <property type="entry name" value="CARRIER"/>
    <property type="match status" value="1"/>
</dbReference>
<dbReference type="GO" id="GO:0031177">
    <property type="term" value="F:phosphopantetheine binding"/>
    <property type="evidence" value="ECO:0007669"/>
    <property type="project" value="InterPro"/>
</dbReference>
<dbReference type="PANTHER" id="PTHR43439">
    <property type="entry name" value="PHENYLACETATE-COENZYME A LIGASE"/>
    <property type="match status" value="1"/>
</dbReference>
<protein>
    <submittedName>
        <fullName evidence="4">Acetyl-CoA synthetase-like protein</fullName>
    </submittedName>
</protein>
<dbReference type="AlphaFoldDB" id="A0A9P5X807"/>
<dbReference type="Pfam" id="PF23562">
    <property type="entry name" value="AMP-binding_C_3"/>
    <property type="match status" value="1"/>
</dbReference>
<dbReference type="Pfam" id="PF00550">
    <property type="entry name" value="PP-binding"/>
    <property type="match status" value="1"/>
</dbReference>
<evidence type="ECO:0000313" key="5">
    <source>
        <dbReference type="Proteomes" id="UP000807342"/>
    </source>
</evidence>
<dbReference type="Gene3D" id="3.40.50.720">
    <property type="entry name" value="NAD(P)-binding Rossmann-like Domain"/>
    <property type="match status" value="1"/>
</dbReference>
<dbReference type="SUPFAM" id="SSF47336">
    <property type="entry name" value="ACP-like"/>
    <property type="match status" value="1"/>
</dbReference>
<evidence type="ECO:0000256" key="1">
    <source>
        <dbReference type="ARBA" id="ARBA00022450"/>
    </source>
</evidence>
<dbReference type="InterPro" id="IPR036736">
    <property type="entry name" value="ACP-like_sf"/>
</dbReference>
<keyword evidence="5" id="KW-1185">Reference proteome</keyword>
<reference evidence="4" key="1">
    <citation type="submission" date="2020-11" db="EMBL/GenBank/DDBJ databases">
        <authorList>
            <consortium name="DOE Joint Genome Institute"/>
            <person name="Ahrendt S."/>
            <person name="Riley R."/>
            <person name="Andreopoulos W."/>
            <person name="Labutti K."/>
            <person name="Pangilinan J."/>
            <person name="Ruiz-Duenas F.J."/>
            <person name="Barrasa J.M."/>
            <person name="Sanchez-Garcia M."/>
            <person name="Camarero S."/>
            <person name="Miyauchi S."/>
            <person name="Serrano A."/>
            <person name="Linde D."/>
            <person name="Babiker R."/>
            <person name="Drula E."/>
            <person name="Ayuso-Fernandez I."/>
            <person name="Pacheco R."/>
            <person name="Padilla G."/>
            <person name="Ferreira P."/>
            <person name="Barriuso J."/>
            <person name="Kellner H."/>
            <person name="Castanera R."/>
            <person name="Alfaro M."/>
            <person name="Ramirez L."/>
            <person name="Pisabarro A.G."/>
            <person name="Kuo A."/>
            <person name="Tritt A."/>
            <person name="Lipzen A."/>
            <person name="He G."/>
            <person name="Yan M."/>
            <person name="Ng V."/>
            <person name="Cullen D."/>
            <person name="Martin F."/>
            <person name="Rosso M.-N."/>
            <person name="Henrissat B."/>
            <person name="Hibbett D."/>
            <person name="Martinez A.T."/>
            <person name="Grigoriev I.V."/>
        </authorList>
    </citation>
    <scope>NUCLEOTIDE SEQUENCE</scope>
    <source>
        <strain evidence="4">MF-IS2</strain>
    </source>
</reference>
<dbReference type="Gene3D" id="3.40.50.12780">
    <property type="entry name" value="N-terminal domain of ligase-like"/>
    <property type="match status" value="1"/>
</dbReference>
<keyword evidence="2" id="KW-0597">Phosphoprotein</keyword>
<dbReference type="SUPFAM" id="SSF56801">
    <property type="entry name" value="Acetyl-CoA synthetase-like"/>
    <property type="match status" value="1"/>
</dbReference>
<keyword evidence="1" id="KW-0596">Phosphopantetheine</keyword>
<name>A0A9P5X807_9AGAR</name>
<dbReference type="InterPro" id="IPR020845">
    <property type="entry name" value="AMP-binding_CS"/>
</dbReference>
<dbReference type="Gene3D" id="1.10.1200.10">
    <property type="entry name" value="ACP-like"/>
    <property type="match status" value="1"/>
</dbReference>
<dbReference type="InterPro" id="IPR009081">
    <property type="entry name" value="PP-bd_ACP"/>
</dbReference>
<gene>
    <name evidence="4" type="ORF">P691DRAFT_806314</name>
</gene>
<dbReference type="InterPro" id="IPR036291">
    <property type="entry name" value="NAD(P)-bd_dom_sf"/>
</dbReference>
<feature type="domain" description="Carrier" evidence="3">
    <location>
        <begin position="568"/>
        <end position="647"/>
    </location>
</feature>
<proteinExistence type="predicted"/>
<dbReference type="EMBL" id="MU151330">
    <property type="protein sequence ID" value="KAF9445031.1"/>
    <property type="molecule type" value="Genomic_DNA"/>
</dbReference>
<dbReference type="InterPro" id="IPR020806">
    <property type="entry name" value="PKS_PP-bd"/>
</dbReference>
<organism evidence="4 5">
    <name type="scientific">Macrolepiota fuliginosa MF-IS2</name>
    <dbReference type="NCBI Taxonomy" id="1400762"/>
    <lineage>
        <taxon>Eukaryota</taxon>
        <taxon>Fungi</taxon>
        <taxon>Dikarya</taxon>
        <taxon>Basidiomycota</taxon>
        <taxon>Agaricomycotina</taxon>
        <taxon>Agaricomycetes</taxon>
        <taxon>Agaricomycetidae</taxon>
        <taxon>Agaricales</taxon>
        <taxon>Agaricineae</taxon>
        <taxon>Agaricaceae</taxon>
        <taxon>Macrolepiota</taxon>
    </lineage>
</organism>
<comment type="caution">
    <text evidence="4">The sequence shown here is derived from an EMBL/GenBank/DDBJ whole genome shotgun (WGS) entry which is preliminary data.</text>
</comment>
<dbReference type="Pfam" id="PF07993">
    <property type="entry name" value="NAD_binding_4"/>
    <property type="match status" value="1"/>
</dbReference>
<evidence type="ECO:0000313" key="4">
    <source>
        <dbReference type="EMBL" id="KAF9445031.1"/>
    </source>
</evidence>
<dbReference type="Pfam" id="PF00501">
    <property type="entry name" value="AMP-binding"/>
    <property type="match status" value="1"/>
</dbReference>
<dbReference type="SMART" id="SM00823">
    <property type="entry name" value="PKS_PP"/>
    <property type="match status" value="1"/>
</dbReference>
<dbReference type="InterPro" id="IPR042099">
    <property type="entry name" value="ANL_N_sf"/>
</dbReference>
<dbReference type="SUPFAM" id="SSF51735">
    <property type="entry name" value="NAD(P)-binding Rossmann-fold domains"/>
    <property type="match status" value="1"/>
</dbReference>
<evidence type="ECO:0000259" key="3">
    <source>
        <dbReference type="PROSITE" id="PS50075"/>
    </source>
</evidence>
<accession>A0A9P5X807</accession>